<dbReference type="AlphaFoldDB" id="A0A0E9TQI9"/>
<reference evidence="2" key="2">
    <citation type="journal article" date="2015" name="Fish Shellfish Immunol.">
        <title>Early steps in the European eel (Anguilla anguilla)-Vibrio vulnificus interaction in the gills: Role of the RtxA13 toxin.</title>
        <authorList>
            <person name="Callol A."/>
            <person name="Pajuelo D."/>
            <person name="Ebbesson L."/>
            <person name="Teles M."/>
            <person name="MacKenzie S."/>
            <person name="Amaro C."/>
        </authorList>
    </citation>
    <scope>NUCLEOTIDE SEQUENCE</scope>
</reference>
<evidence type="ECO:0000256" key="1">
    <source>
        <dbReference type="SAM" id="MobiDB-lite"/>
    </source>
</evidence>
<evidence type="ECO:0000313" key="2">
    <source>
        <dbReference type="EMBL" id="JAH55160.1"/>
    </source>
</evidence>
<dbReference type="EMBL" id="GBXM01053417">
    <property type="protein sequence ID" value="JAH55160.1"/>
    <property type="molecule type" value="Transcribed_RNA"/>
</dbReference>
<reference evidence="2" key="1">
    <citation type="submission" date="2014-11" db="EMBL/GenBank/DDBJ databases">
        <authorList>
            <person name="Amaro Gonzalez C."/>
        </authorList>
    </citation>
    <scope>NUCLEOTIDE SEQUENCE</scope>
</reference>
<proteinExistence type="predicted"/>
<feature type="compositionally biased region" description="Basic and acidic residues" evidence="1">
    <location>
        <begin position="1"/>
        <end position="11"/>
    </location>
</feature>
<feature type="compositionally biased region" description="Polar residues" evidence="1">
    <location>
        <begin position="12"/>
        <end position="22"/>
    </location>
</feature>
<organism evidence="2">
    <name type="scientific">Anguilla anguilla</name>
    <name type="common">European freshwater eel</name>
    <name type="synonym">Muraena anguilla</name>
    <dbReference type="NCBI Taxonomy" id="7936"/>
    <lineage>
        <taxon>Eukaryota</taxon>
        <taxon>Metazoa</taxon>
        <taxon>Chordata</taxon>
        <taxon>Craniata</taxon>
        <taxon>Vertebrata</taxon>
        <taxon>Euteleostomi</taxon>
        <taxon>Actinopterygii</taxon>
        <taxon>Neopterygii</taxon>
        <taxon>Teleostei</taxon>
        <taxon>Anguilliformes</taxon>
        <taxon>Anguillidae</taxon>
        <taxon>Anguilla</taxon>
    </lineage>
</organism>
<feature type="region of interest" description="Disordered" evidence="1">
    <location>
        <begin position="1"/>
        <end position="22"/>
    </location>
</feature>
<sequence>MGSHQEIRENSEPQNYQTRHMN</sequence>
<name>A0A0E9TQI9_ANGAN</name>
<protein>
    <submittedName>
        <fullName evidence="2">Uncharacterized protein</fullName>
    </submittedName>
</protein>
<accession>A0A0E9TQI9</accession>